<dbReference type="Proteomes" id="UP000007175">
    <property type="component" value="Genome Segment"/>
</dbReference>
<organism evidence="1 2">
    <name type="scientific">Campylobacter virus IBB35</name>
    <dbReference type="NCBI Taxonomy" id="1006972"/>
    <lineage>
        <taxon>Viruses</taxon>
        <taxon>Duplodnaviria</taxon>
        <taxon>Heunggongvirae</taxon>
        <taxon>Uroviricota</taxon>
        <taxon>Caudoviricetes</taxon>
        <taxon>Connertonviridae</taxon>
        <taxon>Firehammervirus</taxon>
    </lineage>
</organism>
<reference evidence="1 2" key="1">
    <citation type="journal article" date="2012" name="Virol. J.">
        <title>The genome and proteome of a Campylobacter coli bacteriophage vB_CcoM-IBB_35 reveal unusual features.</title>
        <authorList>
            <person name="Carvalho C.M."/>
            <person name="Kropinski A.M."/>
            <person name="Lingohr E.J."/>
            <person name="Santos S.B."/>
            <person name="King J."/>
            <person name="Azeredo J."/>
        </authorList>
    </citation>
    <scope>NUCLEOTIDE SEQUENCE [LARGE SCALE GENOMIC DNA]</scope>
</reference>
<dbReference type="EMBL" id="HM246720">
    <property type="protein sequence ID" value="AEF56784.1"/>
    <property type="molecule type" value="Genomic_DNA"/>
</dbReference>
<evidence type="ECO:0000313" key="2">
    <source>
        <dbReference type="Proteomes" id="UP000007175"/>
    </source>
</evidence>
<sequence length="151" mass="17685">MRLRGSRIDKMIKKNSLATIAAGEFKYVNQSKTLWYNIELYFVNFFAANIFKIELNNYGDQKFENFYLITPAYEFLTPPIKTLPFKYYLFNALNMNKLSIFSEESVASLTDLNSYAEHKDAIIHKEGAIVFTSYCSLWLVKDLVQIQYLEI</sequence>
<accession>H6SU92</accession>
<evidence type="ECO:0000313" key="1">
    <source>
        <dbReference type="EMBL" id="AEF56784.1"/>
    </source>
</evidence>
<protein>
    <submittedName>
        <fullName evidence="1">Uncharacterized protein</fullName>
    </submittedName>
</protein>
<name>H6SU92_9CAUD</name>
<proteinExistence type="predicted"/>